<gene>
    <name evidence="1" type="ORF">H5410_033471</name>
</gene>
<reference evidence="1 2" key="1">
    <citation type="submission" date="2020-09" db="EMBL/GenBank/DDBJ databases">
        <title>De no assembly of potato wild relative species, Solanum commersonii.</title>
        <authorList>
            <person name="Cho K."/>
        </authorList>
    </citation>
    <scope>NUCLEOTIDE SEQUENCE [LARGE SCALE GENOMIC DNA]</scope>
    <source>
        <strain evidence="1">LZ3.2</strain>
        <tissue evidence="1">Leaf</tissue>
    </source>
</reference>
<dbReference type="AlphaFoldDB" id="A0A9J5YQ96"/>
<name>A0A9J5YQ96_SOLCO</name>
<keyword evidence="2" id="KW-1185">Reference proteome</keyword>
<dbReference type="EMBL" id="JACXVP010000006">
    <property type="protein sequence ID" value="KAG5602101.1"/>
    <property type="molecule type" value="Genomic_DNA"/>
</dbReference>
<evidence type="ECO:0000313" key="2">
    <source>
        <dbReference type="Proteomes" id="UP000824120"/>
    </source>
</evidence>
<sequence>MEEKEIHDKYVKFRKDMYEGVVTGVRTSKRYGGVDFPLTVGPSPFADEIVLIDETSKGVNRKLEQLRSTLESKAFRIR</sequence>
<dbReference type="Proteomes" id="UP000824120">
    <property type="component" value="Chromosome 6"/>
</dbReference>
<accession>A0A9J5YQ96</accession>
<organism evidence="1 2">
    <name type="scientific">Solanum commersonii</name>
    <name type="common">Commerson's wild potato</name>
    <name type="synonym">Commerson's nightshade</name>
    <dbReference type="NCBI Taxonomy" id="4109"/>
    <lineage>
        <taxon>Eukaryota</taxon>
        <taxon>Viridiplantae</taxon>
        <taxon>Streptophyta</taxon>
        <taxon>Embryophyta</taxon>
        <taxon>Tracheophyta</taxon>
        <taxon>Spermatophyta</taxon>
        <taxon>Magnoliopsida</taxon>
        <taxon>eudicotyledons</taxon>
        <taxon>Gunneridae</taxon>
        <taxon>Pentapetalae</taxon>
        <taxon>asterids</taxon>
        <taxon>lamiids</taxon>
        <taxon>Solanales</taxon>
        <taxon>Solanaceae</taxon>
        <taxon>Solanoideae</taxon>
        <taxon>Solaneae</taxon>
        <taxon>Solanum</taxon>
    </lineage>
</organism>
<protein>
    <submittedName>
        <fullName evidence="1">Uncharacterized protein</fullName>
    </submittedName>
</protein>
<evidence type="ECO:0000313" key="1">
    <source>
        <dbReference type="EMBL" id="KAG5602101.1"/>
    </source>
</evidence>
<comment type="caution">
    <text evidence="1">The sequence shown here is derived from an EMBL/GenBank/DDBJ whole genome shotgun (WGS) entry which is preliminary data.</text>
</comment>
<proteinExistence type="predicted"/>